<dbReference type="GO" id="GO:0000976">
    <property type="term" value="F:transcription cis-regulatory region binding"/>
    <property type="evidence" value="ECO:0007669"/>
    <property type="project" value="TreeGrafter"/>
</dbReference>
<reference evidence="6" key="1">
    <citation type="submission" date="2021-04" db="EMBL/GenBank/DDBJ databases">
        <title>novel species isolated from subtropical streams in China.</title>
        <authorList>
            <person name="Lu H."/>
        </authorList>
    </citation>
    <scope>NUCLEOTIDE SEQUENCE</scope>
    <source>
        <strain evidence="6">LFS511W</strain>
    </source>
</reference>
<accession>A0A941I5X1</accession>
<dbReference type="GO" id="GO:0003700">
    <property type="term" value="F:DNA-binding transcription factor activity"/>
    <property type="evidence" value="ECO:0007669"/>
    <property type="project" value="InterPro"/>
</dbReference>
<protein>
    <submittedName>
        <fullName evidence="6">LysR family transcriptional regulator</fullName>
    </submittedName>
</protein>
<evidence type="ECO:0000256" key="2">
    <source>
        <dbReference type="ARBA" id="ARBA00023015"/>
    </source>
</evidence>
<keyword evidence="7" id="KW-1185">Reference proteome</keyword>
<dbReference type="SUPFAM" id="SSF46785">
    <property type="entry name" value="Winged helix' DNA-binding domain"/>
    <property type="match status" value="1"/>
</dbReference>
<dbReference type="InterPro" id="IPR036390">
    <property type="entry name" value="WH_DNA-bd_sf"/>
</dbReference>
<comment type="caution">
    <text evidence="6">The sequence shown here is derived from an EMBL/GenBank/DDBJ whole genome shotgun (WGS) entry which is preliminary data.</text>
</comment>
<dbReference type="Pfam" id="PF03466">
    <property type="entry name" value="LysR_substrate"/>
    <property type="match status" value="1"/>
</dbReference>
<dbReference type="InterPro" id="IPR036388">
    <property type="entry name" value="WH-like_DNA-bd_sf"/>
</dbReference>
<dbReference type="EMBL" id="JAGSPN010000010">
    <property type="protein sequence ID" value="MBR7783237.1"/>
    <property type="molecule type" value="Genomic_DNA"/>
</dbReference>
<keyword evidence="3" id="KW-0238">DNA-binding</keyword>
<keyword evidence="4" id="KW-0804">Transcription</keyword>
<dbReference type="RefSeq" id="WP_212688565.1">
    <property type="nucleotide sequence ID" value="NZ_JAGSPN010000010.1"/>
</dbReference>
<dbReference type="Gene3D" id="1.10.10.10">
    <property type="entry name" value="Winged helix-like DNA-binding domain superfamily/Winged helix DNA-binding domain"/>
    <property type="match status" value="1"/>
</dbReference>
<sequence>MNLTLESLQIVDAIARKGSFAAAAEALDKVPSAITYSVRKLEDDLDVLLFDRRGHKARLTEAGEELLLQGRHLLQAAQQLENQVRRTAKGWEAEFRIVIDGIIRFEDLIPLIREFEQQECGTRLRISQEVLSGVWEAMASGRADLAIGAAYDGPETIRMQGEFQTRLLGDIDWVFAVAPGHPLAAIPDPLPASVIQAHRAIAVGDTGRELPSMTAGLFSGQDVLTVPTLEAKLAAQLAGLGCGHLPRRLAMPHLQNRSLIEKQTVNSKPTGSNRLVWRSSHRGKALRWFVDKLSDPAVQHHLLGYQ</sequence>
<dbReference type="Gene3D" id="3.40.190.290">
    <property type="match status" value="1"/>
</dbReference>
<evidence type="ECO:0000256" key="3">
    <source>
        <dbReference type="ARBA" id="ARBA00023125"/>
    </source>
</evidence>
<comment type="similarity">
    <text evidence="1">Belongs to the LysR transcriptional regulatory family.</text>
</comment>
<dbReference type="InterPro" id="IPR000847">
    <property type="entry name" value="LysR_HTH_N"/>
</dbReference>
<dbReference type="PANTHER" id="PTHR30126:SF4">
    <property type="entry name" value="LYSR FAMILY TRANSCRIPTIONAL REGULATOR"/>
    <property type="match status" value="1"/>
</dbReference>
<proteinExistence type="inferred from homology"/>
<evidence type="ECO:0000256" key="4">
    <source>
        <dbReference type="ARBA" id="ARBA00023163"/>
    </source>
</evidence>
<dbReference type="Proteomes" id="UP000680067">
    <property type="component" value="Unassembled WGS sequence"/>
</dbReference>
<evidence type="ECO:0000313" key="7">
    <source>
        <dbReference type="Proteomes" id="UP000680067"/>
    </source>
</evidence>
<dbReference type="SUPFAM" id="SSF53850">
    <property type="entry name" value="Periplasmic binding protein-like II"/>
    <property type="match status" value="1"/>
</dbReference>
<keyword evidence="2" id="KW-0805">Transcription regulation</keyword>
<evidence type="ECO:0000259" key="5">
    <source>
        <dbReference type="PROSITE" id="PS50931"/>
    </source>
</evidence>
<name>A0A941I5X1_9BURK</name>
<organism evidence="6 7">
    <name type="scientific">Undibacterium luofuense</name>
    <dbReference type="NCBI Taxonomy" id="2828733"/>
    <lineage>
        <taxon>Bacteria</taxon>
        <taxon>Pseudomonadati</taxon>
        <taxon>Pseudomonadota</taxon>
        <taxon>Betaproteobacteria</taxon>
        <taxon>Burkholderiales</taxon>
        <taxon>Oxalobacteraceae</taxon>
        <taxon>Undibacterium</taxon>
    </lineage>
</organism>
<dbReference type="PROSITE" id="PS50931">
    <property type="entry name" value="HTH_LYSR"/>
    <property type="match status" value="1"/>
</dbReference>
<evidence type="ECO:0000313" key="6">
    <source>
        <dbReference type="EMBL" id="MBR7783237.1"/>
    </source>
</evidence>
<evidence type="ECO:0000256" key="1">
    <source>
        <dbReference type="ARBA" id="ARBA00009437"/>
    </source>
</evidence>
<dbReference type="InterPro" id="IPR005119">
    <property type="entry name" value="LysR_subst-bd"/>
</dbReference>
<feature type="domain" description="HTH lysR-type" evidence="5">
    <location>
        <begin position="3"/>
        <end position="60"/>
    </location>
</feature>
<gene>
    <name evidence="6" type="ORF">KDM89_13875</name>
</gene>
<dbReference type="PANTHER" id="PTHR30126">
    <property type="entry name" value="HTH-TYPE TRANSCRIPTIONAL REGULATOR"/>
    <property type="match status" value="1"/>
</dbReference>
<dbReference type="AlphaFoldDB" id="A0A941I5X1"/>
<dbReference type="Pfam" id="PF00126">
    <property type="entry name" value="HTH_1"/>
    <property type="match status" value="1"/>
</dbReference>